<accession>A0A0B0PK50</accession>
<keyword evidence="2" id="KW-0812">Transmembrane</keyword>
<feature type="transmembrane region" description="Helical" evidence="2">
    <location>
        <begin position="28"/>
        <end position="46"/>
    </location>
</feature>
<dbReference type="AlphaFoldDB" id="A0A0B0PK50"/>
<feature type="region of interest" description="Disordered" evidence="1">
    <location>
        <begin position="90"/>
        <end position="109"/>
    </location>
</feature>
<name>A0A0B0PK50_GOSAR</name>
<keyword evidence="2" id="KW-0472">Membrane</keyword>
<protein>
    <submittedName>
        <fullName evidence="3">CLAVATA3/ESR (CLE)-related 40-like protein</fullName>
    </submittedName>
</protein>
<dbReference type="InterPro" id="IPR044962">
    <property type="entry name" value="CLV3/ESR"/>
</dbReference>
<gene>
    <name evidence="3" type="ORF">F383_32786</name>
</gene>
<keyword evidence="2" id="KW-1133">Transmembrane helix</keyword>
<dbReference type="PANTHER" id="PTHR36349">
    <property type="entry name" value="PROTEIN CLAVATA 3"/>
    <property type="match status" value="1"/>
</dbReference>
<evidence type="ECO:0000313" key="3">
    <source>
        <dbReference type="EMBL" id="KHG25390.1"/>
    </source>
</evidence>
<evidence type="ECO:0000256" key="2">
    <source>
        <dbReference type="SAM" id="Phobius"/>
    </source>
</evidence>
<keyword evidence="4" id="KW-1185">Reference proteome</keyword>
<dbReference type="GO" id="GO:0033612">
    <property type="term" value="F:receptor serine/threonine kinase binding"/>
    <property type="evidence" value="ECO:0007669"/>
    <property type="project" value="InterPro"/>
</dbReference>
<dbReference type="Proteomes" id="UP000032142">
    <property type="component" value="Unassembled WGS sequence"/>
</dbReference>
<dbReference type="EMBL" id="KN432290">
    <property type="protein sequence ID" value="KHG25390.1"/>
    <property type="molecule type" value="Genomic_DNA"/>
</dbReference>
<dbReference type="PANTHER" id="PTHR36349:SF1">
    <property type="entry name" value="CLAVATA3_ESR (CLE) GENE FAMILY MEMBER"/>
    <property type="match status" value="1"/>
</dbReference>
<evidence type="ECO:0000313" key="4">
    <source>
        <dbReference type="Proteomes" id="UP000032142"/>
    </source>
</evidence>
<sequence length="109" mass="12283">MHILHIGSLFQCIQKGLSFVSSFQRMASIFRAFQTILIILILMPFLHSSSRITTKTTMAEETSTATQELQRNKQLHRLRGGGSVLIVEEKREVPTGPDPLHHNCEPTTP</sequence>
<proteinExistence type="predicted"/>
<organism evidence="3 4">
    <name type="scientific">Gossypium arboreum</name>
    <name type="common">Tree cotton</name>
    <name type="synonym">Gossypium nanking</name>
    <dbReference type="NCBI Taxonomy" id="29729"/>
    <lineage>
        <taxon>Eukaryota</taxon>
        <taxon>Viridiplantae</taxon>
        <taxon>Streptophyta</taxon>
        <taxon>Embryophyta</taxon>
        <taxon>Tracheophyta</taxon>
        <taxon>Spermatophyta</taxon>
        <taxon>Magnoliopsida</taxon>
        <taxon>eudicotyledons</taxon>
        <taxon>Gunneridae</taxon>
        <taxon>Pentapetalae</taxon>
        <taxon>rosids</taxon>
        <taxon>malvids</taxon>
        <taxon>Malvales</taxon>
        <taxon>Malvaceae</taxon>
        <taxon>Malvoideae</taxon>
        <taxon>Gossypium</taxon>
    </lineage>
</organism>
<evidence type="ECO:0000256" key="1">
    <source>
        <dbReference type="SAM" id="MobiDB-lite"/>
    </source>
</evidence>
<reference evidence="4" key="1">
    <citation type="submission" date="2014-09" db="EMBL/GenBank/DDBJ databases">
        <authorList>
            <person name="Mudge J."/>
            <person name="Ramaraj T."/>
            <person name="Lindquist I.E."/>
            <person name="Bharti A.K."/>
            <person name="Sundararajan A."/>
            <person name="Cameron C.T."/>
            <person name="Woodward J.E."/>
            <person name="May G.D."/>
            <person name="Brubaker C."/>
            <person name="Broadhvest J."/>
            <person name="Wilkins T.A."/>
        </authorList>
    </citation>
    <scope>NUCLEOTIDE SEQUENCE</scope>
    <source>
        <strain evidence="4">cv. AKA8401</strain>
    </source>
</reference>